<protein>
    <recommendedName>
        <fullName evidence="1">PiggyBac transposable element-derived protein domain-containing protein</fullName>
    </recommendedName>
</protein>
<dbReference type="PANTHER" id="PTHR46599:SF6">
    <property type="entry name" value="DUAL SPECIFICITY PHOSPHATASE 26"/>
    <property type="match status" value="1"/>
</dbReference>
<evidence type="ECO:0000313" key="3">
    <source>
        <dbReference type="Proteomes" id="UP001235939"/>
    </source>
</evidence>
<gene>
    <name evidence="2" type="ORF">LAZ67_8000571</name>
</gene>
<feature type="domain" description="PiggyBac transposable element-derived protein" evidence="1">
    <location>
        <begin position="105"/>
        <end position="239"/>
    </location>
</feature>
<evidence type="ECO:0000313" key="2">
    <source>
        <dbReference type="EMBL" id="UYV70776.1"/>
    </source>
</evidence>
<evidence type="ECO:0000259" key="1">
    <source>
        <dbReference type="Pfam" id="PF13843"/>
    </source>
</evidence>
<dbReference type="PANTHER" id="PTHR46599">
    <property type="entry name" value="PIGGYBAC TRANSPOSABLE ELEMENT-DERIVED PROTEIN 4"/>
    <property type="match status" value="1"/>
</dbReference>
<dbReference type="Pfam" id="PF13843">
    <property type="entry name" value="DDE_Tnp_1_7"/>
    <property type="match status" value="1"/>
</dbReference>
<reference evidence="2 3" key="1">
    <citation type="submission" date="2022-01" db="EMBL/GenBank/DDBJ databases">
        <title>A chromosomal length assembly of Cordylochernes scorpioides.</title>
        <authorList>
            <person name="Zeh D."/>
            <person name="Zeh J."/>
        </authorList>
    </citation>
    <scope>NUCLEOTIDE SEQUENCE [LARGE SCALE GENOMIC DNA]</scope>
    <source>
        <strain evidence="2">IN4F17</strain>
        <tissue evidence="2">Whole Body</tissue>
    </source>
</reference>
<dbReference type="InterPro" id="IPR029526">
    <property type="entry name" value="PGBD"/>
</dbReference>
<keyword evidence="3" id="KW-1185">Reference proteome</keyword>
<dbReference type="EMBL" id="CP092870">
    <property type="protein sequence ID" value="UYV70776.1"/>
    <property type="molecule type" value="Genomic_DNA"/>
</dbReference>
<organism evidence="2 3">
    <name type="scientific">Cordylochernes scorpioides</name>
    <dbReference type="NCBI Taxonomy" id="51811"/>
    <lineage>
        <taxon>Eukaryota</taxon>
        <taxon>Metazoa</taxon>
        <taxon>Ecdysozoa</taxon>
        <taxon>Arthropoda</taxon>
        <taxon>Chelicerata</taxon>
        <taxon>Arachnida</taxon>
        <taxon>Pseudoscorpiones</taxon>
        <taxon>Cheliferoidea</taxon>
        <taxon>Chernetidae</taxon>
        <taxon>Cordylochernes</taxon>
    </lineage>
</organism>
<dbReference type="Proteomes" id="UP001235939">
    <property type="component" value="Chromosome 08"/>
</dbReference>
<sequence>MHTWLSFFDLSGNWVDQITWNKVKNQQRVDIYFKIWGIAMYKLIMRLKGIHVLEDQVDSLKKSNTHYQQLLEKLEGRLMEQTELCKPLQRKLQRKGDQQKDEAKKEFVTNCKTMYRPGEYLTVDEKNIPFKGRCSFKQYLTNKPTYVLCWSRTSYVVNLEIFTGKQPEGPYQISNSPNNVVERLVLPISGSKRNISTDYWYTSYLLAVVLLNEHKLTFVGTLKKNKKEIPPEFMSNRARQVFS</sequence>
<accession>A0ABY6KPI3</accession>
<proteinExistence type="predicted"/>
<name>A0ABY6KPI3_9ARAC</name>